<name>A0ABS6TCY0_9ENTE</name>
<evidence type="ECO:0000313" key="3">
    <source>
        <dbReference type="Proteomes" id="UP000774130"/>
    </source>
</evidence>
<accession>A0ABS6TCY0</accession>
<reference evidence="2 3" key="1">
    <citation type="submission" date="2021-06" db="EMBL/GenBank/DDBJ databases">
        <title>Enterococcus alishanensis sp. nov., a novel lactic acid bacterium isolated from fresh coffee beans.</title>
        <authorList>
            <person name="Chen Y.-S."/>
        </authorList>
    </citation>
    <scope>NUCLEOTIDE SEQUENCE [LARGE SCALE GENOMIC DNA]</scope>
    <source>
        <strain evidence="2 3">ALS3</strain>
    </source>
</reference>
<evidence type="ECO:0000313" key="2">
    <source>
        <dbReference type="EMBL" id="MBV7390785.1"/>
    </source>
</evidence>
<dbReference type="PANTHER" id="PTHR42951:SF9">
    <property type="entry name" value="METAL-DEPENDENT HYDROLASE"/>
    <property type="match status" value="1"/>
</dbReference>
<organism evidence="2 3">
    <name type="scientific">Enterococcus alishanensis</name>
    <dbReference type="NCBI Taxonomy" id="1303817"/>
    <lineage>
        <taxon>Bacteria</taxon>
        <taxon>Bacillati</taxon>
        <taxon>Bacillota</taxon>
        <taxon>Bacilli</taxon>
        <taxon>Lactobacillales</taxon>
        <taxon>Enterococcaceae</taxon>
        <taxon>Enterococcus</taxon>
    </lineage>
</organism>
<gene>
    <name evidence="2" type="ORF">KUA55_08845</name>
</gene>
<dbReference type="PANTHER" id="PTHR42951">
    <property type="entry name" value="METALLO-BETA-LACTAMASE DOMAIN-CONTAINING"/>
    <property type="match status" value="1"/>
</dbReference>
<keyword evidence="3" id="KW-1185">Reference proteome</keyword>
<dbReference type="SMART" id="SM00849">
    <property type="entry name" value="Lactamase_B"/>
    <property type="match status" value="1"/>
</dbReference>
<feature type="domain" description="Metallo-beta-lactamase" evidence="1">
    <location>
        <begin position="20"/>
        <end position="210"/>
    </location>
</feature>
<dbReference type="Proteomes" id="UP000774130">
    <property type="component" value="Unassembled WGS sequence"/>
</dbReference>
<dbReference type="InterPro" id="IPR050855">
    <property type="entry name" value="NDM-1-like"/>
</dbReference>
<dbReference type="EMBL" id="JAHUZB010000003">
    <property type="protein sequence ID" value="MBV7390785.1"/>
    <property type="molecule type" value="Genomic_DNA"/>
</dbReference>
<comment type="caution">
    <text evidence="2">The sequence shown here is derived from an EMBL/GenBank/DDBJ whole genome shotgun (WGS) entry which is preliminary data.</text>
</comment>
<dbReference type="CDD" id="cd07721">
    <property type="entry name" value="yflN-like_MBL-fold"/>
    <property type="match status" value="1"/>
</dbReference>
<protein>
    <submittedName>
        <fullName evidence="2">MBL fold metallo-hydrolase</fullName>
    </submittedName>
</protein>
<evidence type="ECO:0000259" key="1">
    <source>
        <dbReference type="SMART" id="SM00849"/>
    </source>
</evidence>
<proteinExistence type="predicted"/>
<dbReference type="Pfam" id="PF00753">
    <property type="entry name" value="Lactamase_B"/>
    <property type="match status" value="1"/>
</dbReference>
<dbReference type="InterPro" id="IPR001279">
    <property type="entry name" value="Metallo-B-lactamas"/>
</dbReference>
<sequence>MKQSIFKNLRQITFMPIIFPVNCYVYETKNSLIVIDMGMKGFVKEIEEIKRATNKPVEMLLLTHAHGDHIDGIPQFKKSFPEVPIGISKRDYRLLKGDFSLDTNEMPGEIKGGYPKVEMPIDFTFDDGEQLADILVIATPGHTPGSVTFLTPEGFAIAGDAFQSRGRLAVSGDRVNSFPFPAFATWSKETALNSAKKIQHLDLQLLAVGHGDMLENPDKAIEQAVKEFEVKINGKKN</sequence>
<dbReference type="RefSeq" id="WP_218325838.1">
    <property type="nucleotide sequence ID" value="NZ_JAHUZB010000003.1"/>
</dbReference>